<evidence type="ECO:0000313" key="3">
    <source>
        <dbReference type="Proteomes" id="UP000028990"/>
    </source>
</evidence>
<sequence length="148" mass="15893">MATFLTGSVVAQSGRSRTSRVISGRQAAEETPSGVFGSLLVGLYALVNKILVAKIGIDMHDLQSLGKGEIQQLKKPSEAKEGSQNQPEDSHNIAVHIKKAHGGYASYGQKGSPETFEEFLHILKKLSKRFAIIALVVHSGKPQNFVPG</sequence>
<accession>A0A091DIN3</accession>
<evidence type="ECO:0000256" key="1">
    <source>
        <dbReference type="SAM" id="MobiDB-lite"/>
    </source>
</evidence>
<organism evidence="2 3">
    <name type="scientific">Fukomys damarensis</name>
    <name type="common">Damaraland mole rat</name>
    <name type="synonym">Cryptomys damarensis</name>
    <dbReference type="NCBI Taxonomy" id="885580"/>
    <lineage>
        <taxon>Eukaryota</taxon>
        <taxon>Metazoa</taxon>
        <taxon>Chordata</taxon>
        <taxon>Craniata</taxon>
        <taxon>Vertebrata</taxon>
        <taxon>Euteleostomi</taxon>
        <taxon>Mammalia</taxon>
        <taxon>Eutheria</taxon>
        <taxon>Euarchontoglires</taxon>
        <taxon>Glires</taxon>
        <taxon>Rodentia</taxon>
        <taxon>Hystricomorpha</taxon>
        <taxon>Bathyergidae</taxon>
        <taxon>Fukomys</taxon>
    </lineage>
</organism>
<dbReference type="AlphaFoldDB" id="A0A091DIN3"/>
<protein>
    <submittedName>
        <fullName evidence="2">Cyclic nucleotide-binding domain-containing protein 1</fullName>
    </submittedName>
</protein>
<feature type="region of interest" description="Disordered" evidence="1">
    <location>
        <begin position="70"/>
        <end position="91"/>
    </location>
</feature>
<proteinExistence type="predicted"/>
<dbReference type="Proteomes" id="UP000028990">
    <property type="component" value="Unassembled WGS sequence"/>
</dbReference>
<gene>
    <name evidence="2" type="ORF">H920_15987</name>
</gene>
<evidence type="ECO:0000313" key="2">
    <source>
        <dbReference type="EMBL" id="KFO22631.1"/>
    </source>
</evidence>
<keyword evidence="3" id="KW-1185">Reference proteome</keyword>
<dbReference type="eggNOG" id="ENOG502QVKZ">
    <property type="taxonomic scope" value="Eukaryota"/>
</dbReference>
<name>A0A091DIN3_FUKDA</name>
<dbReference type="EMBL" id="KN123987">
    <property type="protein sequence ID" value="KFO22631.1"/>
    <property type="molecule type" value="Genomic_DNA"/>
</dbReference>
<reference evidence="2 3" key="1">
    <citation type="submission" date="2013-11" db="EMBL/GenBank/DDBJ databases">
        <title>The Damaraland mole rat (Fukomys damarensis) genome and evolution of African mole rats.</title>
        <authorList>
            <person name="Gladyshev V.N."/>
            <person name="Fang X."/>
        </authorList>
    </citation>
    <scope>NUCLEOTIDE SEQUENCE [LARGE SCALE GENOMIC DNA]</scope>
    <source>
        <tissue evidence="2">Liver</tissue>
    </source>
</reference>